<name>A0A375A7V1_9GAMM</name>
<dbReference type="RefSeq" id="WP_051124105.1">
    <property type="nucleotide sequence ID" value="NZ_LT615367.1"/>
</dbReference>
<accession>A0A375A7V1</accession>
<dbReference type="KEGG" id="daq:DAQ1742_01175"/>
<sequence>MVFFSLSRLAVSRWKNGGGETREICRIARPDNEGEFGWRASLATLMHEGDFSLFPGVDRVMTPVSGEAVDLLGDGWRHRLGGFVPFAFQGEQTVRARPDGAPSLALNIMTDRRDYHADVGVVSRFLPRQEGGDGLVYVLSGEWDCGLRRLCCGDGVWWRTPQAPPALTPRQPGSQLLYAAITPTHPTPDAGYQPLKRPTS</sequence>
<keyword evidence="2" id="KW-1185">Reference proteome</keyword>
<protein>
    <submittedName>
        <fullName evidence="1">Various environmental stresses. Cold and stress-inducible protein</fullName>
    </submittedName>
</protein>
<dbReference type="InterPro" id="IPR011051">
    <property type="entry name" value="RmlC_Cupin_sf"/>
</dbReference>
<dbReference type="InterPro" id="IPR014710">
    <property type="entry name" value="RmlC-like_jellyroll"/>
</dbReference>
<organism evidence="1 2">
    <name type="scientific">Dickeya aquatica</name>
    <dbReference type="NCBI Taxonomy" id="1401087"/>
    <lineage>
        <taxon>Bacteria</taxon>
        <taxon>Pseudomonadati</taxon>
        <taxon>Pseudomonadota</taxon>
        <taxon>Gammaproteobacteria</taxon>
        <taxon>Enterobacterales</taxon>
        <taxon>Pectobacteriaceae</taxon>
        <taxon>Dickeya</taxon>
    </lineage>
</organism>
<dbReference type="EMBL" id="LT615367">
    <property type="protein sequence ID" value="SLM62188.1"/>
    <property type="molecule type" value="Genomic_DNA"/>
</dbReference>
<dbReference type="SUPFAM" id="SSF51182">
    <property type="entry name" value="RmlC-like cupins"/>
    <property type="match status" value="1"/>
</dbReference>
<dbReference type="PANTHER" id="PTHR37943:SF1">
    <property type="entry name" value="PROTEIN VES"/>
    <property type="match status" value="1"/>
</dbReference>
<proteinExistence type="predicted"/>
<dbReference type="InterPro" id="IPR010282">
    <property type="entry name" value="Uncharacterised_HutD/Ves"/>
</dbReference>
<gene>
    <name evidence="1" type="primary">ves</name>
    <name evidence="1" type="ORF">DAQ1742_01175</name>
</gene>
<dbReference type="AlphaFoldDB" id="A0A375A7V1"/>
<reference evidence="1 2" key="1">
    <citation type="submission" date="2016-09" db="EMBL/GenBank/DDBJ databases">
        <authorList>
            <person name="Reverchon S."/>
            <person name="Nasser W."/>
            <person name="Leonard S."/>
            <person name="Brochier C."/>
            <person name="Duprey A."/>
        </authorList>
    </citation>
    <scope>NUCLEOTIDE SEQUENCE [LARGE SCALE GENOMIC DNA]</scope>
    <source>
        <strain evidence="1 2">174/2</strain>
    </source>
</reference>
<dbReference type="PANTHER" id="PTHR37943">
    <property type="entry name" value="PROTEIN VES"/>
    <property type="match status" value="1"/>
</dbReference>
<evidence type="ECO:0000313" key="2">
    <source>
        <dbReference type="Proteomes" id="UP000294820"/>
    </source>
</evidence>
<evidence type="ECO:0000313" key="1">
    <source>
        <dbReference type="EMBL" id="SLM62188.1"/>
    </source>
</evidence>
<dbReference type="Pfam" id="PF05962">
    <property type="entry name" value="HutD"/>
    <property type="match status" value="1"/>
</dbReference>
<dbReference type="Proteomes" id="UP000294820">
    <property type="component" value="Chromosome 1"/>
</dbReference>
<dbReference type="Gene3D" id="2.60.120.10">
    <property type="entry name" value="Jelly Rolls"/>
    <property type="match status" value="1"/>
</dbReference>